<evidence type="ECO:0000313" key="1">
    <source>
        <dbReference type="EMBL" id="ANF89251.1"/>
    </source>
</evidence>
<keyword evidence="1" id="KW-0614">Plasmid</keyword>
<accession>A0A172ZAE7</accession>
<proteinExistence type="predicted"/>
<evidence type="ECO:0000313" key="2">
    <source>
        <dbReference type="Proteomes" id="UP000077829"/>
    </source>
</evidence>
<dbReference type="EMBL" id="CP015601">
    <property type="protein sequence ID" value="ANF89251.1"/>
    <property type="molecule type" value="Genomic_DNA"/>
</dbReference>
<dbReference type="InterPro" id="IPR018581">
    <property type="entry name" value="T3SS_pilus_HrpA"/>
</dbReference>
<organism evidence="1 2">
    <name type="scientific">Pseudomonas antarctica</name>
    <dbReference type="NCBI Taxonomy" id="219572"/>
    <lineage>
        <taxon>Bacteria</taxon>
        <taxon>Pseudomonadati</taxon>
        <taxon>Pseudomonadota</taxon>
        <taxon>Gammaproteobacteria</taxon>
        <taxon>Pseudomonadales</taxon>
        <taxon>Pseudomonadaceae</taxon>
        <taxon>Pseudomonas</taxon>
    </lineage>
</organism>
<reference evidence="1 2" key="1">
    <citation type="submission" date="2016-05" db="EMBL/GenBank/DDBJ databases">
        <title>Complete genome sequence of Pseudomonas antarctica PAMC 27494.</title>
        <authorList>
            <person name="Lee J."/>
        </authorList>
    </citation>
    <scope>NUCLEOTIDE SEQUENCE [LARGE SCALE GENOMIC DNA]</scope>
    <source>
        <strain evidence="1 2">PAMC 27494</strain>
        <plasmid evidence="2">Plasmid pp27494_1</plasmid>
    </source>
</reference>
<dbReference type="Pfam" id="PF09589">
    <property type="entry name" value="HrpA_pilin"/>
    <property type="match status" value="1"/>
</dbReference>
<dbReference type="PATRIC" id="fig|219572.3.peg.6089"/>
<evidence type="ECO:0008006" key="3">
    <source>
        <dbReference type="Google" id="ProtNLM"/>
    </source>
</evidence>
<dbReference type="KEGG" id="panr:A7J50_5935"/>
<geneLocation type="plasmid" evidence="2">
    <name>pp27494_1</name>
</geneLocation>
<protein>
    <recommendedName>
        <fullName evidence="3">HrpA pilus formation protein</fullName>
    </recommendedName>
</protein>
<dbReference type="AlphaFoldDB" id="A0A172ZAE7"/>
<name>A0A172ZAE7_9PSED</name>
<dbReference type="RefSeq" id="WP_082896015.1">
    <property type="nucleotide sequence ID" value="NZ_CP015601.1"/>
</dbReference>
<dbReference type="Proteomes" id="UP000077829">
    <property type="component" value="Plasmid pP27494_1"/>
</dbReference>
<gene>
    <name evidence="1" type="ORF">A7J50_5935</name>
</gene>
<sequence>MPNPFRPTGGFANAAAHATNAGINAFQGAAQAAGTVNGNANLQQGMTDQTNSQAAKAQEMMMKQQDAQSAQLIIAQGQQAMQTQQLNTLQAIANAKTDSAEKEISGTAQLAKAISY</sequence>
<dbReference type="GO" id="GO:0005615">
    <property type="term" value="C:extracellular space"/>
    <property type="evidence" value="ECO:0007669"/>
    <property type="project" value="InterPro"/>
</dbReference>